<evidence type="ECO:0000256" key="5">
    <source>
        <dbReference type="PROSITE-ProRule" id="PRU00339"/>
    </source>
</evidence>
<reference evidence="7 8" key="1">
    <citation type="journal article" date="2024" name="Science">
        <title>Giant polyketide synthase enzymes in the biosynthesis of giant marine polyether toxins.</title>
        <authorList>
            <person name="Fallon T.R."/>
            <person name="Shende V.V."/>
            <person name="Wierzbicki I.H."/>
            <person name="Pendleton A.L."/>
            <person name="Watervoot N.F."/>
            <person name="Auber R.P."/>
            <person name="Gonzalez D.J."/>
            <person name="Wisecaver J.H."/>
            <person name="Moore B.S."/>
        </authorList>
    </citation>
    <scope>NUCLEOTIDE SEQUENCE [LARGE SCALE GENOMIC DNA]</scope>
    <source>
        <strain evidence="7 8">12B1</strain>
    </source>
</reference>
<evidence type="ECO:0000256" key="4">
    <source>
        <dbReference type="ARBA" id="ARBA00022803"/>
    </source>
</evidence>
<dbReference type="PANTHER" id="PTHR22904:SF523">
    <property type="entry name" value="STRESS-INDUCED-PHOSPHOPROTEIN 1"/>
    <property type="match status" value="1"/>
</dbReference>
<dbReference type="FunFam" id="1.25.40.10:FF:000020">
    <property type="entry name" value="Stress-induced phosphoprotein 1"/>
    <property type="match status" value="1"/>
</dbReference>
<keyword evidence="8" id="KW-1185">Reference proteome</keyword>
<dbReference type="InterPro" id="IPR019734">
    <property type="entry name" value="TPR_rpt"/>
</dbReference>
<evidence type="ECO:0000313" key="7">
    <source>
        <dbReference type="EMBL" id="KAL1518523.1"/>
    </source>
</evidence>
<proteinExistence type="predicted"/>
<dbReference type="Proteomes" id="UP001515480">
    <property type="component" value="Unassembled WGS sequence"/>
</dbReference>
<sequence>MATQAEKYKSQGNNALQAKMFSEAVELYTKAIGLDPNCEVYFSNRAAAYAAQDRFREALDDANEAISLRPDWVKGHVRRAVALTGLKQYEEARKAYLKASQIEPANTQLLDSMRAVAELAKKEPEKNWENDLWSEEEEEEPQSATSSNAKRNAAEAGVDEASKKRKRANKPDEKLLQQLKRSLADSSEDTLRACLTQLSSVDAEVAQKTLHILEGLNAASSAGESEGEDGDAANGGWLDSNRSWHSRAGHGGASDSD</sequence>
<feature type="compositionally biased region" description="Acidic residues" evidence="6">
    <location>
        <begin position="132"/>
        <end position="141"/>
    </location>
</feature>
<feature type="repeat" description="TPR" evidence="5">
    <location>
        <begin position="5"/>
        <end position="38"/>
    </location>
</feature>
<feature type="region of interest" description="Disordered" evidence="6">
    <location>
        <begin position="220"/>
        <end position="257"/>
    </location>
</feature>
<dbReference type="AlphaFoldDB" id="A0AB34JAL7"/>
<dbReference type="GO" id="GO:0051879">
    <property type="term" value="F:Hsp90 protein binding"/>
    <property type="evidence" value="ECO:0007669"/>
    <property type="project" value="TreeGrafter"/>
</dbReference>
<evidence type="ECO:0000256" key="6">
    <source>
        <dbReference type="SAM" id="MobiDB-lite"/>
    </source>
</evidence>
<dbReference type="Pfam" id="PF13181">
    <property type="entry name" value="TPR_8"/>
    <property type="match status" value="1"/>
</dbReference>
<feature type="region of interest" description="Disordered" evidence="6">
    <location>
        <begin position="121"/>
        <end position="176"/>
    </location>
</feature>
<comment type="caution">
    <text evidence="7">The sequence shown here is derived from an EMBL/GenBank/DDBJ whole genome shotgun (WGS) entry which is preliminary data.</text>
</comment>
<dbReference type="Gene3D" id="1.25.40.10">
    <property type="entry name" value="Tetratricopeptide repeat domain"/>
    <property type="match status" value="1"/>
</dbReference>
<name>A0AB34JAL7_PRYPA</name>
<dbReference type="GO" id="GO:0005737">
    <property type="term" value="C:cytoplasm"/>
    <property type="evidence" value="ECO:0007669"/>
    <property type="project" value="UniProtKB-SubCell"/>
</dbReference>
<keyword evidence="3" id="KW-0677">Repeat</keyword>
<gene>
    <name evidence="7" type="ORF">AB1Y20_002812</name>
</gene>
<keyword evidence="2" id="KW-0963">Cytoplasm</keyword>
<dbReference type="EMBL" id="JBGBPQ010000010">
    <property type="protein sequence ID" value="KAL1518523.1"/>
    <property type="molecule type" value="Genomic_DNA"/>
</dbReference>
<evidence type="ECO:0000256" key="1">
    <source>
        <dbReference type="ARBA" id="ARBA00004496"/>
    </source>
</evidence>
<dbReference type="InterPro" id="IPR011990">
    <property type="entry name" value="TPR-like_helical_dom_sf"/>
</dbReference>
<organism evidence="7 8">
    <name type="scientific">Prymnesium parvum</name>
    <name type="common">Toxic golden alga</name>
    <dbReference type="NCBI Taxonomy" id="97485"/>
    <lineage>
        <taxon>Eukaryota</taxon>
        <taxon>Haptista</taxon>
        <taxon>Haptophyta</taxon>
        <taxon>Prymnesiophyceae</taxon>
        <taxon>Prymnesiales</taxon>
        <taxon>Prymnesiaceae</taxon>
        <taxon>Prymnesium</taxon>
    </lineage>
</organism>
<dbReference type="SMART" id="SM00028">
    <property type="entry name" value="TPR"/>
    <property type="match status" value="3"/>
</dbReference>
<comment type="subcellular location">
    <subcellularLocation>
        <location evidence="1">Cytoplasm</location>
    </subcellularLocation>
</comment>
<evidence type="ECO:0000256" key="2">
    <source>
        <dbReference type="ARBA" id="ARBA00022490"/>
    </source>
</evidence>
<evidence type="ECO:0000256" key="3">
    <source>
        <dbReference type="ARBA" id="ARBA00022737"/>
    </source>
</evidence>
<dbReference type="PROSITE" id="PS50005">
    <property type="entry name" value="TPR"/>
    <property type="match status" value="1"/>
</dbReference>
<dbReference type="Pfam" id="PF07719">
    <property type="entry name" value="TPR_2"/>
    <property type="match status" value="1"/>
</dbReference>
<dbReference type="PANTHER" id="PTHR22904">
    <property type="entry name" value="TPR REPEAT CONTAINING PROTEIN"/>
    <property type="match status" value="1"/>
</dbReference>
<protein>
    <recommendedName>
        <fullName evidence="9">Stress-induced-phosphoprotein 1</fullName>
    </recommendedName>
</protein>
<accession>A0AB34JAL7</accession>
<evidence type="ECO:0008006" key="9">
    <source>
        <dbReference type="Google" id="ProtNLM"/>
    </source>
</evidence>
<evidence type="ECO:0000313" key="8">
    <source>
        <dbReference type="Proteomes" id="UP001515480"/>
    </source>
</evidence>
<dbReference type="InterPro" id="IPR013105">
    <property type="entry name" value="TPR_2"/>
</dbReference>
<dbReference type="SUPFAM" id="SSF48452">
    <property type="entry name" value="TPR-like"/>
    <property type="match status" value="1"/>
</dbReference>
<keyword evidence="4 5" id="KW-0802">TPR repeat</keyword>